<organism evidence="1 2">
    <name type="scientific">Melastoma candidum</name>
    <dbReference type="NCBI Taxonomy" id="119954"/>
    <lineage>
        <taxon>Eukaryota</taxon>
        <taxon>Viridiplantae</taxon>
        <taxon>Streptophyta</taxon>
        <taxon>Embryophyta</taxon>
        <taxon>Tracheophyta</taxon>
        <taxon>Spermatophyta</taxon>
        <taxon>Magnoliopsida</taxon>
        <taxon>eudicotyledons</taxon>
        <taxon>Gunneridae</taxon>
        <taxon>Pentapetalae</taxon>
        <taxon>rosids</taxon>
        <taxon>malvids</taxon>
        <taxon>Myrtales</taxon>
        <taxon>Melastomataceae</taxon>
        <taxon>Melastomatoideae</taxon>
        <taxon>Melastomateae</taxon>
        <taxon>Melastoma</taxon>
    </lineage>
</organism>
<sequence length="153" mass="17208">MAPNSFSGNGGVRDFRVKDGMPAVFRERKVMASNKDSLYAVCRSWLRSGYIQELQPQYGDGVKSLPKPLPLSAVESLAVSKEDGEGDASGDDKQEENVEDLIASVLLKRHVKHAKRVRARLRKERLQRIARYKTRLALLLPLQVEQFKNDTVA</sequence>
<accession>A0ACB9RI40</accession>
<comment type="caution">
    <text evidence="1">The sequence shown here is derived from an EMBL/GenBank/DDBJ whole genome shotgun (WGS) entry which is preliminary data.</text>
</comment>
<evidence type="ECO:0000313" key="2">
    <source>
        <dbReference type="Proteomes" id="UP001057402"/>
    </source>
</evidence>
<proteinExistence type="predicted"/>
<reference evidence="2" key="1">
    <citation type="journal article" date="2023" name="Front. Plant Sci.">
        <title>Chromosomal-level genome assembly of Melastoma candidum provides insights into trichome evolution.</title>
        <authorList>
            <person name="Zhong Y."/>
            <person name="Wu W."/>
            <person name="Sun C."/>
            <person name="Zou P."/>
            <person name="Liu Y."/>
            <person name="Dai S."/>
            <person name="Zhou R."/>
        </authorList>
    </citation>
    <scope>NUCLEOTIDE SEQUENCE [LARGE SCALE GENOMIC DNA]</scope>
</reference>
<name>A0ACB9RI40_9MYRT</name>
<gene>
    <name evidence="1" type="ORF">MLD38_013459</name>
</gene>
<evidence type="ECO:0000313" key="1">
    <source>
        <dbReference type="EMBL" id="KAI4375607.1"/>
    </source>
</evidence>
<dbReference type="Proteomes" id="UP001057402">
    <property type="component" value="Chromosome 4"/>
</dbReference>
<dbReference type="EMBL" id="CM042883">
    <property type="protein sequence ID" value="KAI4375607.1"/>
    <property type="molecule type" value="Genomic_DNA"/>
</dbReference>
<protein>
    <submittedName>
        <fullName evidence="1">Uncharacterized protein</fullName>
    </submittedName>
</protein>
<keyword evidence="2" id="KW-1185">Reference proteome</keyword>